<comment type="caution">
    <text evidence="1">The sequence shown here is derived from an EMBL/GenBank/DDBJ whole genome shotgun (WGS) entry which is preliminary data.</text>
</comment>
<evidence type="ECO:0000313" key="1">
    <source>
        <dbReference type="EMBL" id="RDB29121.1"/>
    </source>
</evidence>
<evidence type="ECO:0000313" key="2">
    <source>
        <dbReference type="Proteomes" id="UP000076154"/>
    </source>
</evidence>
<dbReference type="EMBL" id="LUEZ02000010">
    <property type="protein sequence ID" value="RDB29121.1"/>
    <property type="molecule type" value="Genomic_DNA"/>
</dbReference>
<protein>
    <submittedName>
        <fullName evidence="1">Uncharacterized protein</fullName>
    </submittedName>
</protein>
<accession>A0A369K3C0</accession>
<organism evidence="1 2">
    <name type="scientific">Hypsizygus marmoreus</name>
    <name type="common">White beech mushroom</name>
    <name type="synonym">Agaricus marmoreus</name>
    <dbReference type="NCBI Taxonomy" id="39966"/>
    <lineage>
        <taxon>Eukaryota</taxon>
        <taxon>Fungi</taxon>
        <taxon>Dikarya</taxon>
        <taxon>Basidiomycota</taxon>
        <taxon>Agaricomycotina</taxon>
        <taxon>Agaricomycetes</taxon>
        <taxon>Agaricomycetidae</taxon>
        <taxon>Agaricales</taxon>
        <taxon>Tricholomatineae</taxon>
        <taxon>Lyophyllaceae</taxon>
        <taxon>Hypsizygus</taxon>
    </lineage>
</organism>
<dbReference type="AlphaFoldDB" id="A0A369K3C0"/>
<sequence>MAPPQVPQQDKLANTSNALGAITDIRLMPTLSARCTSSMSLTCSFLADPLILKDPAYIEDLVDISMPRPPRQALEAALELPPRNRRNDQLEENAVVEQGPVRRVFAWIVEFLGSIKQAVLQTV</sequence>
<name>A0A369K3C0_HYPMA</name>
<keyword evidence="2" id="KW-1185">Reference proteome</keyword>
<proteinExistence type="predicted"/>
<reference evidence="1" key="1">
    <citation type="submission" date="2018-04" db="EMBL/GenBank/DDBJ databases">
        <title>Whole genome sequencing of Hypsizygus marmoreus.</title>
        <authorList>
            <person name="Choi I.-G."/>
            <person name="Min B."/>
            <person name="Kim J.-G."/>
            <person name="Kim S."/>
            <person name="Oh Y.-L."/>
            <person name="Kong W.-S."/>
            <person name="Park H."/>
            <person name="Jeong J."/>
            <person name="Song E.-S."/>
        </authorList>
    </citation>
    <scope>NUCLEOTIDE SEQUENCE [LARGE SCALE GENOMIC DNA]</scope>
    <source>
        <strain evidence="1">51987-8</strain>
    </source>
</reference>
<dbReference type="Proteomes" id="UP000076154">
    <property type="component" value="Unassembled WGS sequence"/>
</dbReference>
<dbReference type="InParanoid" id="A0A369K3C0"/>
<gene>
    <name evidence="1" type="ORF">Hypma_015062</name>
</gene>